<name>A0ABU8MMQ6_9PSEU</name>
<dbReference type="InterPro" id="IPR001967">
    <property type="entry name" value="Peptidase_S11_N"/>
</dbReference>
<dbReference type="PANTHER" id="PTHR21581:SF33">
    <property type="entry name" value="D-ALANYL-D-ALANINE CARBOXYPEPTIDASE DACB"/>
    <property type="match status" value="1"/>
</dbReference>
<dbReference type="InterPro" id="IPR018044">
    <property type="entry name" value="Peptidase_S11"/>
</dbReference>
<feature type="region of interest" description="Disordered" evidence="8">
    <location>
        <begin position="32"/>
        <end position="63"/>
    </location>
</feature>
<keyword evidence="9" id="KW-0812">Transmembrane</keyword>
<keyword evidence="9" id="KW-1133">Transmembrane helix</keyword>
<comment type="caution">
    <text evidence="12">The sequence shown here is derived from an EMBL/GenBank/DDBJ whole genome shotgun (WGS) entry which is preliminary data.</text>
</comment>
<evidence type="ECO:0000313" key="12">
    <source>
        <dbReference type="EMBL" id="MEJ2868221.1"/>
    </source>
</evidence>
<dbReference type="InterPro" id="IPR012338">
    <property type="entry name" value="Beta-lactam/transpept-like"/>
</dbReference>
<keyword evidence="9" id="KW-0472">Membrane</keyword>
<feature type="domain" description="Peptidase S11 D-alanyl-D-alanine carboxypeptidase A N-terminal" evidence="11">
    <location>
        <begin position="85"/>
        <end position="309"/>
    </location>
</feature>
<evidence type="ECO:0000256" key="9">
    <source>
        <dbReference type="SAM" id="Phobius"/>
    </source>
</evidence>
<dbReference type="GO" id="GO:0016787">
    <property type="term" value="F:hydrolase activity"/>
    <property type="evidence" value="ECO:0007669"/>
    <property type="project" value="UniProtKB-KW"/>
</dbReference>
<evidence type="ECO:0000256" key="7">
    <source>
        <dbReference type="RuleBase" id="RU004016"/>
    </source>
</evidence>
<comment type="similarity">
    <text evidence="1 7">Belongs to the peptidase S11 family.</text>
</comment>
<evidence type="ECO:0000256" key="2">
    <source>
        <dbReference type="ARBA" id="ARBA00022729"/>
    </source>
</evidence>
<evidence type="ECO:0000256" key="6">
    <source>
        <dbReference type="ARBA" id="ARBA00023316"/>
    </source>
</evidence>
<evidence type="ECO:0000313" key="13">
    <source>
        <dbReference type="Proteomes" id="UP001385809"/>
    </source>
</evidence>
<feature type="signal peptide" evidence="10">
    <location>
        <begin position="1"/>
        <end position="28"/>
    </location>
</feature>
<evidence type="ECO:0000256" key="8">
    <source>
        <dbReference type="SAM" id="MobiDB-lite"/>
    </source>
</evidence>
<dbReference type="EMBL" id="JBBEGN010000004">
    <property type="protein sequence ID" value="MEJ2868221.1"/>
    <property type="molecule type" value="Genomic_DNA"/>
</dbReference>
<dbReference type="NCBIfam" id="TIGR01167">
    <property type="entry name" value="LPXTG_anchor"/>
    <property type="match status" value="1"/>
</dbReference>
<keyword evidence="5" id="KW-0573">Peptidoglycan synthesis</keyword>
<dbReference type="PANTHER" id="PTHR21581">
    <property type="entry name" value="D-ALANYL-D-ALANINE CARBOXYPEPTIDASE"/>
    <property type="match status" value="1"/>
</dbReference>
<dbReference type="Gene3D" id="3.40.710.10">
    <property type="entry name" value="DD-peptidase/beta-lactamase superfamily"/>
    <property type="match status" value="1"/>
</dbReference>
<sequence length="399" mass="40877">MPHRLRNGTAALVVALLVLLGAAPTASAVPAQAECPQVNQPAPPVDESEAPRAGGSAPAPLPVPPEPVGGEQMGTCGTVVPAGAPAPPEVGVQSYVVADLDTGAVLAAKVPHARLRPASLLKTLTGLLAAQRLPLDEVLVGTQDDANQEGTRVGMGPGGQYTVRQVFDAMLMASGNDAAHALAVRLTGSVPATVDLMNRTAAGIGALDTRAATPSGLDGPGQSSSAYDLASIFRLGMREAPFAQAVGTRQIQFPGFGPTPPFAVDNDNRIFRYPGALGGKTGFTDDARHTYIGAQDRGGRRLVVVLMHGEQRPVPMVEQGVALLDYGYALPRDASVGRLTERAPDTGSAAQTGDPSPASAADTPDSPATGDTSWGTWLAIGVVVALGLVVLLARLRRRS</sequence>
<evidence type="ECO:0000256" key="5">
    <source>
        <dbReference type="ARBA" id="ARBA00022984"/>
    </source>
</evidence>
<dbReference type="SUPFAM" id="SSF56601">
    <property type="entry name" value="beta-lactamase/transpeptidase-like"/>
    <property type="match status" value="1"/>
</dbReference>
<gene>
    <name evidence="12" type="ORF">WCD74_10620</name>
</gene>
<keyword evidence="13" id="KW-1185">Reference proteome</keyword>
<proteinExistence type="inferred from homology"/>
<keyword evidence="3 12" id="KW-0378">Hydrolase</keyword>
<protein>
    <submittedName>
        <fullName evidence="12">Serine hydrolase</fullName>
    </submittedName>
</protein>
<keyword evidence="6" id="KW-0961">Cell wall biogenesis/degradation</keyword>
<feature type="region of interest" description="Disordered" evidence="8">
    <location>
        <begin position="341"/>
        <end position="370"/>
    </location>
</feature>
<dbReference type="Pfam" id="PF00768">
    <property type="entry name" value="Peptidase_S11"/>
    <property type="match status" value="1"/>
</dbReference>
<organism evidence="12 13">
    <name type="scientific">Actinomycetospora aurantiaca</name>
    <dbReference type="NCBI Taxonomy" id="3129233"/>
    <lineage>
        <taxon>Bacteria</taxon>
        <taxon>Bacillati</taxon>
        <taxon>Actinomycetota</taxon>
        <taxon>Actinomycetes</taxon>
        <taxon>Pseudonocardiales</taxon>
        <taxon>Pseudonocardiaceae</taxon>
        <taxon>Actinomycetospora</taxon>
    </lineage>
</organism>
<evidence type="ECO:0000259" key="11">
    <source>
        <dbReference type="Pfam" id="PF00768"/>
    </source>
</evidence>
<accession>A0ABU8MMQ6</accession>
<evidence type="ECO:0000256" key="4">
    <source>
        <dbReference type="ARBA" id="ARBA00022960"/>
    </source>
</evidence>
<dbReference type="Proteomes" id="UP001385809">
    <property type="component" value="Unassembled WGS sequence"/>
</dbReference>
<keyword evidence="4" id="KW-0133">Cell shape</keyword>
<feature type="compositionally biased region" description="Low complexity" evidence="8">
    <location>
        <begin position="354"/>
        <end position="369"/>
    </location>
</feature>
<dbReference type="RefSeq" id="WP_337694833.1">
    <property type="nucleotide sequence ID" value="NZ_JBBEGN010000004.1"/>
</dbReference>
<evidence type="ECO:0000256" key="1">
    <source>
        <dbReference type="ARBA" id="ARBA00007164"/>
    </source>
</evidence>
<feature type="chain" id="PRO_5045727112" evidence="10">
    <location>
        <begin position="29"/>
        <end position="399"/>
    </location>
</feature>
<dbReference type="PRINTS" id="PR00725">
    <property type="entry name" value="DADACBPTASE1"/>
</dbReference>
<feature type="transmembrane region" description="Helical" evidence="9">
    <location>
        <begin position="374"/>
        <end position="393"/>
    </location>
</feature>
<reference evidence="12 13" key="1">
    <citation type="submission" date="2024-03" db="EMBL/GenBank/DDBJ databases">
        <title>Actinomycetospora sp. OC33-EN08, a novel actinomycete isolated from wild orchid (Aerides multiflora).</title>
        <authorList>
            <person name="Suriyachadkun C."/>
        </authorList>
    </citation>
    <scope>NUCLEOTIDE SEQUENCE [LARGE SCALE GENOMIC DNA]</scope>
    <source>
        <strain evidence="12 13">OC33-EN08</strain>
    </source>
</reference>
<evidence type="ECO:0000256" key="3">
    <source>
        <dbReference type="ARBA" id="ARBA00022801"/>
    </source>
</evidence>
<keyword evidence="2 10" id="KW-0732">Signal</keyword>
<evidence type="ECO:0000256" key="10">
    <source>
        <dbReference type="SAM" id="SignalP"/>
    </source>
</evidence>